<proteinExistence type="predicted"/>
<evidence type="ECO:0000256" key="9">
    <source>
        <dbReference type="SAM" id="Phobius"/>
    </source>
</evidence>
<evidence type="ECO:0000256" key="8">
    <source>
        <dbReference type="SAM" id="MobiDB-lite"/>
    </source>
</evidence>
<organism evidence="11 12">
    <name type="scientific">Natronosporangium hydrolyticum</name>
    <dbReference type="NCBI Taxonomy" id="2811111"/>
    <lineage>
        <taxon>Bacteria</taxon>
        <taxon>Bacillati</taxon>
        <taxon>Actinomycetota</taxon>
        <taxon>Actinomycetes</taxon>
        <taxon>Micromonosporales</taxon>
        <taxon>Micromonosporaceae</taxon>
        <taxon>Natronosporangium</taxon>
    </lineage>
</organism>
<accession>A0A895YE28</accession>
<evidence type="ECO:0000256" key="3">
    <source>
        <dbReference type="ARBA" id="ARBA00022676"/>
    </source>
</evidence>
<dbReference type="InterPro" id="IPR038731">
    <property type="entry name" value="RgtA/B/C-like"/>
</dbReference>
<dbReference type="GO" id="GO:0005886">
    <property type="term" value="C:plasma membrane"/>
    <property type="evidence" value="ECO:0007669"/>
    <property type="project" value="UniProtKB-SubCell"/>
</dbReference>
<keyword evidence="12" id="KW-1185">Reference proteome</keyword>
<keyword evidence="3" id="KW-0328">Glycosyltransferase</keyword>
<feature type="transmembrane region" description="Helical" evidence="9">
    <location>
        <begin position="276"/>
        <end position="298"/>
    </location>
</feature>
<dbReference type="GO" id="GO:0016763">
    <property type="term" value="F:pentosyltransferase activity"/>
    <property type="evidence" value="ECO:0007669"/>
    <property type="project" value="TreeGrafter"/>
</dbReference>
<dbReference type="InterPro" id="IPR050297">
    <property type="entry name" value="LipidA_mod_glycosyltrf_83"/>
</dbReference>
<evidence type="ECO:0000256" key="6">
    <source>
        <dbReference type="ARBA" id="ARBA00022989"/>
    </source>
</evidence>
<keyword evidence="5 9" id="KW-0812">Transmembrane</keyword>
<feature type="transmembrane region" description="Helical" evidence="9">
    <location>
        <begin position="148"/>
        <end position="166"/>
    </location>
</feature>
<evidence type="ECO:0000313" key="12">
    <source>
        <dbReference type="Proteomes" id="UP000662857"/>
    </source>
</evidence>
<feature type="transmembrane region" description="Helical" evidence="9">
    <location>
        <begin position="119"/>
        <end position="141"/>
    </location>
</feature>
<evidence type="ECO:0000259" key="10">
    <source>
        <dbReference type="Pfam" id="PF13231"/>
    </source>
</evidence>
<feature type="compositionally biased region" description="Basic and acidic residues" evidence="8">
    <location>
        <begin position="12"/>
        <end position="22"/>
    </location>
</feature>
<feature type="transmembrane region" description="Helical" evidence="9">
    <location>
        <begin position="357"/>
        <end position="377"/>
    </location>
</feature>
<protein>
    <submittedName>
        <fullName evidence="11">Glycosyltransferase family 39 protein</fullName>
    </submittedName>
</protein>
<name>A0A895YE28_9ACTN</name>
<gene>
    <name evidence="11" type="ORF">JQS43_13990</name>
</gene>
<evidence type="ECO:0000256" key="5">
    <source>
        <dbReference type="ARBA" id="ARBA00022692"/>
    </source>
</evidence>
<dbReference type="GO" id="GO:0009103">
    <property type="term" value="P:lipopolysaccharide biosynthetic process"/>
    <property type="evidence" value="ECO:0007669"/>
    <property type="project" value="UniProtKB-ARBA"/>
</dbReference>
<dbReference type="KEGG" id="nhy:JQS43_13990"/>
<feature type="transmembrane region" description="Helical" evidence="9">
    <location>
        <begin position="234"/>
        <end position="255"/>
    </location>
</feature>
<keyword evidence="2" id="KW-1003">Cell membrane</keyword>
<dbReference type="PANTHER" id="PTHR33908">
    <property type="entry name" value="MANNOSYLTRANSFERASE YKCB-RELATED"/>
    <property type="match status" value="1"/>
</dbReference>
<feature type="transmembrane region" description="Helical" evidence="9">
    <location>
        <begin position="172"/>
        <end position="190"/>
    </location>
</feature>
<dbReference type="Pfam" id="PF13231">
    <property type="entry name" value="PMT_2"/>
    <property type="match status" value="1"/>
</dbReference>
<comment type="subcellular location">
    <subcellularLocation>
        <location evidence="1">Cell membrane</location>
        <topology evidence="1">Multi-pass membrane protein</topology>
    </subcellularLocation>
</comment>
<evidence type="ECO:0000256" key="2">
    <source>
        <dbReference type="ARBA" id="ARBA00022475"/>
    </source>
</evidence>
<keyword evidence="7 9" id="KW-0472">Membrane</keyword>
<dbReference type="EMBL" id="CP070499">
    <property type="protein sequence ID" value="QSB12796.1"/>
    <property type="molecule type" value="Genomic_DNA"/>
</dbReference>
<dbReference type="RefSeq" id="WP_239674836.1">
    <property type="nucleotide sequence ID" value="NZ_CP070499.1"/>
</dbReference>
<evidence type="ECO:0000256" key="1">
    <source>
        <dbReference type="ARBA" id="ARBA00004651"/>
    </source>
</evidence>
<reference evidence="11" key="1">
    <citation type="submission" date="2021-02" db="EMBL/GenBank/DDBJ databases">
        <title>Natrosporangium hydrolyticum gen. nov., sp. nov, a haloalkaliphilic actinobacterium from a soda solonchak soil.</title>
        <authorList>
            <person name="Sorokin D.Y."/>
            <person name="Khijniak T.V."/>
            <person name="Zakharycheva A.P."/>
            <person name="Boueva O.V."/>
            <person name="Ariskina E.V."/>
            <person name="Hahnke R.L."/>
            <person name="Bunk B."/>
            <person name="Sproer C."/>
            <person name="Schumann P."/>
            <person name="Evtushenko L.I."/>
            <person name="Kublanov I.V."/>
        </authorList>
    </citation>
    <scope>NUCLEOTIDE SEQUENCE</scope>
    <source>
        <strain evidence="11">DSM 106523</strain>
    </source>
</reference>
<keyword evidence="6 9" id="KW-1133">Transmembrane helix</keyword>
<dbReference type="AlphaFoldDB" id="A0A895YE28"/>
<feature type="transmembrane region" description="Helical" evidence="9">
    <location>
        <begin position="202"/>
        <end position="228"/>
    </location>
</feature>
<sequence length="517" mass="54630">MTDPDQTVVLPRQRDPVEETARPDAWQAPASGSAPVGGLTNAETALSRLAWLLTAVLMGLVGLIRTSWPSLSADSLTAASLSQLSWSELWLLRDQLPALDLPYFTLLRAWTQVFGHSEFALRFPSLLAMVVAAGATAALVSRMVGPRAGGLAGLLFVAVPATSRWAHEVAPHALTLALAVVATLLLVRIFDRPRFWRFAGYFLAVGLLGLSNGVALLVVLGHGVTVLALRRGVLTGWAAAAALGALPAAGLFFVGRAPWRPSLFDDGSGLPLVTEIAVTFFGVSVIAGAVAALAALAISMKKPAGVLTTAALVPLLGFFPAMSFWQLGAAQALLFSLPFWVSLAAVALHRVPLVRGLLVVLLIAGVGVPAQLAIRAADGHGLGGREVADVLHRHGEPDDAIIFGPDRADERVGRDLLTWYVLDPARPADVLALNPPRSGGELLAQECREVAECAAAAPRVWLLRLDTEPDPLTNLPAAKADLLRLQYDHTRSWAFEGASLALFTLAADEPDDEATDE</sequence>
<evidence type="ECO:0000256" key="4">
    <source>
        <dbReference type="ARBA" id="ARBA00022679"/>
    </source>
</evidence>
<feature type="region of interest" description="Disordered" evidence="8">
    <location>
        <begin position="1"/>
        <end position="35"/>
    </location>
</feature>
<dbReference type="Proteomes" id="UP000662857">
    <property type="component" value="Chromosome"/>
</dbReference>
<evidence type="ECO:0000313" key="11">
    <source>
        <dbReference type="EMBL" id="QSB12796.1"/>
    </source>
</evidence>
<dbReference type="PANTHER" id="PTHR33908:SF3">
    <property type="entry name" value="UNDECAPRENYL PHOSPHATE-ALPHA-4-AMINO-4-DEOXY-L-ARABINOSE ARABINOSYL TRANSFERASE"/>
    <property type="match status" value="1"/>
</dbReference>
<evidence type="ECO:0000256" key="7">
    <source>
        <dbReference type="ARBA" id="ARBA00023136"/>
    </source>
</evidence>
<keyword evidence="4" id="KW-0808">Transferase</keyword>
<feature type="transmembrane region" description="Helical" evidence="9">
    <location>
        <begin position="49"/>
        <end position="68"/>
    </location>
</feature>
<feature type="transmembrane region" description="Helical" evidence="9">
    <location>
        <begin position="332"/>
        <end position="351"/>
    </location>
</feature>
<feature type="domain" description="Glycosyltransferase RgtA/B/C/D-like" evidence="10">
    <location>
        <begin position="106"/>
        <end position="246"/>
    </location>
</feature>
<dbReference type="GO" id="GO:0010041">
    <property type="term" value="P:response to iron(III) ion"/>
    <property type="evidence" value="ECO:0007669"/>
    <property type="project" value="TreeGrafter"/>
</dbReference>